<sequence>MDNNILADRLKSKRKELGLTQKDLAQNLNVALSVIAGAETKRGISKNLATKLAEYFKTDINYWINENAESDFIRESILFETTNTVLKGLIDSKKLTSDNVDNLLGDKKLDDDTEEELRKLILRSFRFEVKLMLKKNEQKKEG</sequence>
<dbReference type="InterPro" id="IPR001387">
    <property type="entry name" value="Cro/C1-type_HTH"/>
</dbReference>
<dbReference type="GO" id="GO:0003677">
    <property type="term" value="F:DNA binding"/>
    <property type="evidence" value="ECO:0007669"/>
    <property type="project" value="InterPro"/>
</dbReference>
<dbReference type="RefSeq" id="WP_173695964.1">
    <property type="nucleotide sequence ID" value="NZ_CP016090.1"/>
</dbReference>
<dbReference type="PROSITE" id="PS50943">
    <property type="entry name" value="HTH_CROC1"/>
    <property type="match status" value="1"/>
</dbReference>
<dbReference type="InterPro" id="IPR010982">
    <property type="entry name" value="Lambda_DNA-bd_dom_sf"/>
</dbReference>
<feature type="domain" description="HTH cro/C1-type" evidence="1">
    <location>
        <begin position="10"/>
        <end position="63"/>
    </location>
</feature>
<evidence type="ECO:0000259" key="1">
    <source>
        <dbReference type="PROSITE" id="PS50943"/>
    </source>
</evidence>
<comment type="caution">
    <text evidence="2">The sequence shown here is derived from an EMBL/GenBank/DDBJ whole genome shotgun (WGS) entry which is preliminary data.</text>
</comment>
<protein>
    <submittedName>
        <fullName evidence="2">Transcriptional regulator with XRE-family HTH domain</fullName>
    </submittedName>
</protein>
<evidence type="ECO:0000313" key="2">
    <source>
        <dbReference type="EMBL" id="NRV12295.1"/>
    </source>
</evidence>
<evidence type="ECO:0000313" key="3">
    <source>
        <dbReference type="Proteomes" id="UP000821656"/>
    </source>
</evidence>
<name>A0A9Q5CTH4_CLOBE</name>
<gene>
    <name evidence="2" type="ORF">DFH45_005258</name>
</gene>
<dbReference type="SUPFAM" id="SSF47413">
    <property type="entry name" value="lambda repressor-like DNA-binding domains"/>
    <property type="match status" value="1"/>
</dbReference>
<organism evidence="2 3">
    <name type="scientific">Clostridium beijerinckii</name>
    <name type="common">Clostridium MP</name>
    <dbReference type="NCBI Taxonomy" id="1520"/>
    <lineage>
        <taxon>Bacteria</taxon>
        <taxon>Bacillati</taxon>
        <taxon>Bacillota</taxon>
        <taxon>Clostridia</taxon>
        <taxon>Eubacteriales</taxon>
        <taxon>Clostridiaceae</taxon>
        <taxon>Clostridium</taxon>
    </lineage>
</organism>
<dbReference type="CDD" id="cd00093">
    <property type="entry name" value="HTH_XRE"/>
    <property type="match status" value="1"/>
</dbReference>
<dbReference type="Pfam" id="PF01381">
    <property type="entry name" value="HTH_3"/>
    <property type="match status" value="1"/>
</dbReference>
<dbReference type="AlphaFoldDB" id="A0A9Q5CTH4"/>
<reference evidence="2" key="1">
    <citation type="submission" date="2020-05" db="EMBL/GenBank/DDBJ databases">
        <title>Genomic insights into acetone-butanol-ethanol (ABE) fermentation by sequencing solventogenic clostridia strains.</title>
        <authorList>
            <person name="Brown S."/>
        </authorList>
    </citation>
    <scope>NUCLEOTIDE SEQUENCE</scope>
    <source>
        <strain evidence="2">DJ126</strain>
    </source>
</reference>
<dbReference type="EMBL" id="JABSXK010000001">
    <property type="protein sequence ID" value="NRV12295.1"/>
    <property type="molecule type" value="Genomic_DNA"/>
</dbReference>
<dbReference type="Proteomes" id="UP000821656">
    <property type="component" value="Unassembled WGS sequence"/>
</dbReference>
<proteinExistence type="predicted"/>
<dbReference type="Gene3D" id="1.10.260.40">
    <property type="entry name" value="lambda repressor-like DNA-binding domains"/>
    <property type="match status" value="1"/>
</dbReference>
<dbReference type="SMART" id="SM00530">
    <property type="entry name" value="HTH_XRE"/>
    <property type="match status" value="1"/>
</dbReference>
<accession>A0A9Q5CTH4</accession>